<evidence type="ECO:0000313" key="3">
    <source>
        <dbReference type="Proteomes" id="UP000215771"/>
    </source>
</evidence>
<gene>
    <name evidence="2" type="ORF">CIG21_11605</name>
</gene>
<reference evidence="2 3" key="1">
    <citation type="submission" date="2017-08" db="EMBL/GenBank/DDBJ databases">
        <authorList>
            <person name="de Groot N.N."/>
        </authorList>
    </citation>
    <scope>NUCLEOTIDE SEQUENCE [LARGE SCALE GENOMIC DNA]</scope>
    <source>
        <strain evidence="2 3">NBT06-6</strain>
    </source>
</reference>
<dbReference type="Proteomes" id="UP000215771">
    <property type="component" value="Unassembled WGS sequence"/>
</dbReference>
<sequence>MDLLIGIALIVVAGLAVAFLSGSTGAFTAIIGAVAGAVFIIKAMQANDDAPHPPAGQPDPLELNNSSPAQETSGSGLGAGLAGEYDWDAHYQREFGQQDGKPDDTQGGSSQYR</sequence>
<protein>
    <submittedName>
        <fullName evidence="2">Uncharacterized protein</fullName>
    </submittedName>
</protein>
<accession>A0A269PA80</accession>
<evidence type="ECO:0000256" key="1">
    <source>
        <dbReference type="SAM" id="MobiDB-lite"/>
    </source>
</evidence>
<dbReference type="AlphaFoldDB" id="A0A269PA80"/>
<feature type="compositionally biased region" description="Polar residues" evidence="1">
    <location>
        <begin position="63"/>
        <end position="72"/>
    </location>
</feature>
<proteinExistence type="predicted"/>
<dbReference type="RefSeq" id="WP_095278992.1">
    <property type="nucleotide sequence ID" value="NZ_CP047655.1"/>
</dbReference>
<dbReference type="EMBL" id="NQMQ01000034">
    <property type="protein sequence ID" value="PAJ68099.1"/>
    <property type="molecule type" value="Genomic_DNA"/>
</dbReference>
<organism evidence="2 3">
    <name type="scientific">Corynebacterium hadale</name>
    <dbReference type="NCBI Taxonomy" id="2026255"/>
    <lineage>
        <taxon>Bacteria</taxon>
        <taxon>Bacillati</taxon>
        <taxon>Actinomycetota</taxon>
        <taxon>Actinomycetes</taxon>
        <taxon>Mycobacteriales</taxon>
        <taxon>Corynebacteriaceae</taxon>
        <taxon>Corynebacterium</taxon>
    </lineage>
</organism>
<feature type="region of interest" description="Disordered" evidence="1">
    <location>
        <begin position="47"/>
        <end position="113"/>
    </location>
</feature>
<name>A0A269PA80_9CORY</name>
<evidence type="ECO:0000313" key="2">
    <source>
        <dbReference type="EMBL" id="PAJ68099.1"/>
    </source>
</evidence>
<comment type="caution">
    <text evidence="2">The sequence shown here is derived from an EMBL/GenBank/DDBJ whole genome shotgun (WGS) entry which is preliminary data.</text>
</comment>